<proteinExistence type="predicted"/>
<sequence>MTSIVSWFNAENNGSVWVVGDSLITRGSGDYTTLIDSGAKIFAVPLICKAPDESNFFGRTVLDTKIGLAYAGSSLVGLNIYAVLSTIFPNLVAIEGSRPPSIEDLGSYAKMISKSYIQSLAQITPDSAPCELSIMGFCSSTGLYKICHIYPDFSSGSFDMSMTTYSNEDSKDDFVLLLGDRKSEIESLIKSKRDSITEKDITWYRAPQHVLNQLVSNNTYGSIGGYLQQGLCFGRDFTITSRLISNNGTFLSHLGFDVTGDASRVGSCIVGMPGMI</sequence>
<keyword evidence="2" id="KW-1185">Reference proteome</keyword>
<accession>A0ABP8V7B4</accession>
<comment type="caution">
    <text evidence="1">The sequence shown here is derived from an EMBL/GenBank/DDBJ whole genome shotgun (WGS) entry which is preliminary data.</text>
</comment>
<gene>
    <name evidence="1" type="ORF">GCM10023116_31050</name>
</gene>
<evidence type="ECO:0000313" key="1">
    <source>
        <dbReference type="EMBL" id="GAA4650822.1"/>
    </source>
</evidence>
<dbReference type="Proteomes" id="UP001500604">
    <property type="component" value="Unassembled WGS sequence"/>
</dbReference>
<dbReference type="EMBL" id="BAABFL010000422">
    <property type="protein sequence ID" value="GAA4650822.1"/>
    <property type="molecule type" value="Genomic_DNA"/>
</dbReference>
<name>A0ABP8V7B4_9GAMM</name>
<reference evidence="2" key="1">
    <citation type="journal article" date="2019" name="Int. J. Syst. Evol. Microbiol.">
        <title>The Global Catalogue of Microorganisms (GCM) 10K type strain sequencing project: providing services to taxonomists for standard genome sequencing and annotation.</title>
        <authorList>
            <consortium name="The Broad Institute Genomics Platform"/>
            <consortium name="The Broad Institute Genome Sequencing Center for Infectious Disease"/>
            <person name="Wu L."/>
            <person name="Ma J."/>
        </authorList>
    </citation>
    <scope>NUCLEOTIDE SEQUENCE [LARGE SCALE GENOMIC DNA]</scope>
    <source>
        <strain evidence="2">JCM 17805</strain>
    </source>
</reference>
<organism evidence="1 2">
    <name type="scientific">Kistimonas scapharcae</name>
    <dbReference type="NCBI Taxonomy" id="1036133"/>
    <lineage>
        <taxon>Bacteria</taxon>
        <taxon>Pseudomonadati</taxon>
        <taxon>Pseudomonadota</taxon>
        <taxon>Gammaproteobacteria</taxon>
        <taxon>Oceanospirillales</taxon>
        <taxon>Endozoicomonadaceae</taxon>
        <taxon>Kistimonas</taxon>
    </lineage>
</organism>
<evidence type="ECO:0000313" key="2">
    <source>
        <dbReference type="Proteomes" id="UP001500604"/>
    </source>
</evidence>
<protein>
    <submittedName>
        <fullName evidence="1">Uncharacterized protein</fullName>
    </submittedName>
</protein>